<accession>A0ABV6YID5</accession>
<evidence type="ECO:0000259" key="5">
    <source>
        <dbReference type="PROSITE" id="PS51379"/>
    </source>
</evidence>
<evidence type="ECO:0000313" key="7">
    <source>
        <dbReference type="Proteomes" id="UP001593833"/>
    </source>
</evidence>
<keyword evidence="3" id="KW-0411">Iron-sulfur</keyword>
<feature type="compositionally biased region" description="Basic and acidic residues" evidence="4">
    <location>
        <begin position="101"/>
        <end position="110"/>
    </location>
</feature>
<comment type="caution">
    <text evidence="6">The sequence shown here is derived from an EMBL/GenBank/DDBJ whole genome shotgun (WGS) entry which is preliminary data.</text>
</comment>
<feature type="domain" description="4Fe-4S ferredoxin-type" evidence="5">
    <location>
        <begin position="55"/>
        <end position="84"/>
    </location>
</feature>
<dbReference type="PANTHER" id="PTHR43122:SF1">
    <property type="entry name" value="IRON-SULFUR-BINDING PROTEIN"/>
    <property type="match status" value="1"/>
</dbReference>
<evidence type="ECO:0000256" key="2">
    <source>
        <dbReference type="ARBA" id="ARBA00023004"/>
    </source>
</evidence>
<evidence type="ECO:0000256" key="4">
    <source>
        <dbReference type="SAM" id="MobiDB-lite"/>
    </source>
</evidence>
<dbReference type="Pfam" id="PF12838">
    <property type="entry name" value="Fer4_7"/>
    <property type="match status" value="1"/>
</dbReference>
<dbReference type="EMBL" id="JBHPKH010000003">
    <property type="protein sequence ID" value="MFC1572093.1"/>
    <property type="molecule type" value="Genomic_DNA"/>
</dbReference>
<dbReference type="PANTHER" id="PTHR43122">
    <property type="entry name" value="FERREDOXIN SUBUNIT OF PYRUVATE:FLAVODOXIN OXIDOREDUCTASE-RELATED"/>
    <property type="match status" value="1"/>
</dbReference>
<dbReference type="Gene3D" id="3.30.70.20">
    <property type="match status" value="1"/>
</dbReference>
<name>A0ABV6YID5_UNCEI</name>
<evidence type="ECO:0000256" key="3">
    <source>
        <dbReference type="ARBA" id="ARBA00023014"/>
    </source>
</evidence>
<keyword evidence="7" id="KW-1185">Reference proteome</keyword>
<dbReference type="InterPro" id="IPR017900">
    <property type="entry name" value="4Fe4S_Fe_S_CS"/>
</dbReference>
<organism evidence="6 7">
    <name type="scientific">Eiseniibacteriota bacterium</name>
    <dbReference type="NCBI Taxonomy" id="2212470"/>
    <lineage>
        <taxon>Bacteria</taxon>
        <taxon>Candidatus Eiseniibacteriota</taxon>
    </lineage>
</organism>
<protein>
    <submittedName>
        <fullName evidence="6">Ferredoxin family protein</fullName>
    </submittedName>
</protein>
<feature type="region of interest" description="Disordered" evidence="4">
    <location>
        <begin position="88"/>
        <end position="110"/>
    </location>
</feature>
<dbReference type="InterPro" id="IPR017896">
    <property type="entry name" value="4Fe4S_Fe-S-bd"/>
</dbReference>
<keyword evidence="1" id="KW-0479">Metal-binding</keyword>
<sequence length="110" mass="12532">MRFWRTPLDDENFTRHSGRIHIIVERCKGCAFCVEYCPRGVIEISEKFNKKGYHYPVAIRENACVDCDLCETICPEFAIYSERIEGVSAKGEEPAEEVPNEEGKKEAGGE</sequence>
<dbReference type="PROSITE" id="PS51379">
    <property type="entry name" value="4FE4S_FER_2"/>
    <property type="match status" value="2"/>
</dbReference>
<dbReference type="PROSITE" id="PS00198">
    <property type="entry name" value="4FE4S_FER_1"/>
    <property type="match status" value="2"/>
</dbReference>
<evidence type="ECO:0000313" key="6">
    <source>
        <dbReference type="EMBL" id="MFC1572093.1"/>
    </source>
</evidence>
<proteinExistence type="predicted"/>
<gene>
    <name evidence="6" type="ORF">ACFL6M_00695</name>
</gene>
<reference evidence="6 7" key="1">
    <citation type="submission" date="2024-09" db="EMBL/GenBank/DDBJ databases">
        <authorList>
            <person name="D'Angelo T."/>
        </authorList>
    </citation>
    <scope>NUCLEOTIDE SEQUENCE [LARGE SCALE GENOMIC DNA]</scope>
    <source>
        <strain evidence="6">SAG AM-320-E07</strain>
    </source>
</reference>
<keyword evidence="2" id="KW-0408">Iron</keyword>
<dbReference type="SUPFAM" id="SSF54862">
    <property type="entry name" value="4Fe-4S ferredoxins"/>
    <property type="match status" value="1"/>
</dbReference>
<feature type="domain" description="4Fe-4S ferredoxin-type" evidence="5">
    <location>
        <begin position="18"/>
        <end position="47"/>
    </location>
</feature>
<dbReference type="Proteomes" id="UP001593833">
    <property type="component" value="Unassembled WGS sequence"/>
</dbReference>
<evidence type="ECO:0000256" key="1">
    <source>
        <dbReference type="ARBA" id="ARBA00022723"/>
    </source>
</evidence>